<reference evidence="1 2" key="1">
    <citation type="submission" date="2019-05" db="EMBL/GenBank/DDBJ databases">
        <authorList>
            <consortium name="Pathogen Informatics"/>
        </authorList>
    </citation>
    <scope>NUCLEOTIDE SEQUENCE [LARGE SCALE GENOMIC DNA]</scope>
    <source>
        <strain evidence="1 2">NCTC10696</strain>
    </source>
</reference>
<name>A0AAX3IDA6_9PSED</name>
<protein>
    <submittedName>
        <fullName evidence="1">Uncharacterized protein</fullName>
    </submittedName>
</protein>
<dbReference type="EMBL" id="LR590482">
    <property type="protein sequence ID" value="VTR04706.1"/>
    <property type="molecule type" value="Genomic_DNA"/>
</dbReference>
<organism evidence="1 2">
    <name type="scientific">Pseudomonas synxantha</name>
    <dbReference type="NCBI Taxonomy" id="47883"/>
    <lineage>
        <taxon>Bacteria</taxon>
        <taxon>Pseudomonadati</taxon>
        <taxon>Pseudomonadota</taxon>
        <taxon>Gammaproteobacteria</taxon>
        <taxon>Pseudomonadales</taxon>
        <taxon>Pseudomonadaceae</taxon>
        <taxon>Pseudomonas</taxon>
    </lineage>
</organism>
<accession>A0AAX3IDA6</accession>
<gene>
    <name evidence="1" type="ORF">NCTC10696_05146</name>
</gene>
<dbReference type="Proteomes" id="UP000306562">
    <property type="component" value="Chromosome"/>
</dbReference>
<dbReference type="AlphaFoldDB" id="A0AAX3IDA6"/>
<evidence type="ECO:0000313" key="2">
    <source>
        <dbReference type="Proteomes" id="UP000306562"/>
    </source>
</evidence>
<sequence length="43" mass="5666">MSLGQSWSLFFKVYSRNFFEFPQMRWLWFLVWYNWNINKLYYK</sequence>
<proteinExistence type="predicted"/>
<evidence type="ECO:0000313" key="1">
    <source>
        <dbReference type="EMBL" id="VTR04706.1"/>
    </source>
</evidence>